<keyword evidence="2" id="KW-1185">Reference proteome</keyword>
<evidence type="ECO:0000313" key="2">
    <source>
        <dbReference type="Proteomes" id="UP000028181"/>
    </source>
</evidence>
<accession>A0A068SNI7</accession>
<dbReference type="HOGENOM" id="CLU_656682_0_0_5"/>
<dbReference type="OrthoDB" id="2080138at2"/>
<dbReference type="KEGG" id="ngg:RG540_CH16310"/>
<dbReference type="Proteomes" id="UP000028181">
    <property type="component" value="Chromosome I"/>
</dbReference>
<dbReference type="PATRIC" id="fig|1028800.3.peg.1639"/>
<protein>
    <submittedName>
        <fullName evidence="1">Uncharacterized protein</fullName>
    </submittedName>
</protein>
<gene>
    <name evidence="1" type="ORF">RG540_CH16310</name>
</gene>
<dbReference type="eggNOG" id="ENOG502ZA60">
    <property type="taxonomic scope" value="Bacteria"/>
</dbReference>
<dbReference type="RefSeq" id="WP_038586453.1">
    <property type="nucleotide sequence ID" value="NZ_HG938353.1"/>
</dbReference>
<name>A0A068SNI7_NEOGA</name>
<dbReference type="AlphaFoldDB" id="A0A068SNI7"/>
<reference evidence="2" key="1">
    <citation type="journal article" date="2014" name="BMC Genomics">
        <title>Genome sequencing of two Neorhizobium galegae strains reveals a noeT gene responsible for the unusual acetylation of the nodulation factors.</title>
        <authorList>
            <person name="Osterman J."/>
            <person name="Marsh J."/>
            <person name="Laine P.K."/>
            <person name="Zeng Z."/>
            <person name="Alatalo E."/>
            <person name="Sullivan J.T."/>
            <person name="Young J.P."/>
            <person name="Thomas-Oates J."/>
            <person name="Paulin L."/>
            <person name="Lindstrom K."/>
        </authorList>
    </citation>
    <scope>NUCLEOTIDE SEQUENCE [LARGE SCALE GENOMIC DNA]</scope>
    <source>
        <strain evidence="2">HAMBI 540</strain>
    </source>
</reference>
<dbReference type="GeneID" id="24258531"/>
<proteinExistence type="predicted"/>
<organism evidence="1 2">
    <name type="scientific">Neorhizobium galegae bv. orientalis str. HAMBI 540</name>
    <dbReference type="NCBI Taxonomy" id="1028800"/>
    <lineage>
        <taxon>Bacteria</taxon>
        <taxon>Pseudomonadati</taxon>
        <taxon>Pseudomonadota</taxon>
        <taxon>Alphaproteobacteria</taxon>
        <taxon>Hyphomicrobiales</taxon>
        <taxon>Rhizobiaceae</taxon>
        <taxon>Rhizobium/Agrobacterium group</taxon>
        <taxon>Neorhizobium</taxon>
    </lineage>
</organism>
<sequence length="415" mass="45699">MKNTTKGAWIIHHGLKTKADTNGGADFSAIDTAAKAGTLFTQICRSTETEIPKEKVRAYARAINLNPNLELNSILSILKTHRLIDESDNTIVSIGGSTTTALESTAKIFDEQDKIEEEEAAVLLAEHLSDAPLSDGELLDFLYSKFDFKENRSRDLLSRAENIGFVDAEPEGTEKLFFNGNLFRNQDIKKVKAVVDSFTTEEATQFRELEEKLRLAPLSLKAATAITSADLMKKIRSVGLVDVSFLENEHGQFGYVTLPSSFHKFANPFVDDAFDLAKALVAALSYGMSQSSSSRGKIWGISLLLGKLIRGGSVGPAPAIGNDYKLLEQRGVVEVFPDGRSFSMRLLKRDVGEIALAVLTRGTTEDKQVEEWLPQVSMSGFVTPSESRQTMRKNRSLGLKRVSNDVLTSLRTRKS</sequence>
<dbReference type="EMBL" id="HG938353">
    <property type="protein sequence ID" value="CDN47803.1"/>
    <property type="molecule type" value="Genomic_DNA"/>
</dbReference>
<evidence type="ECO:0000313" key="1">
    <source>
        <dbReference type="EMBL" id="CDN47803.1"/>
    </source>
</evidence>